<dbReference type="PANTHER" id="PTHR24422:SF19">
    <property type="entry name" value="CHEMOTAXIS PROTEIN METHYLTRANSFERASE"/>
    <property type="match status" value="1"/>
</dbReference>
<dbReference type="InterPro" id="IPR000780">
    <property type="entry name" value="CheR_MeTrfase"/>
</dbReference>
<keyword evidence="3 6" id="KW-0489">Methyltransferase</keyword>
<dbReference type="SUPFAM" id="SSF53335">
    <property type="entry name" value="S-adenosyl-L-methionine-dependent methyltransferases"/>
    <property type="match status" value="1"/>
</dbReference>
<dbReference type="SMART" id="SM00138">
    <property type="entry name" value="MeTrc"/>
    <property type="match status" value="1"/>
</dbReference>
<dbReference type="PROSITE" id="PS50123">
    <property type="entry name" value="CHER"/>
    <property type="match status" value="1"/>
</dbReference>
<dbReference type="GeneID" id="93644721"/>
<dbReference type="InterPro" id="IPR022641">
    <property type="entry name" value="CheR_N"/>
</dbReference>
<dbReference type="InterPro" id="IPR036804">
    <property type="entry name" value="CheR_N_sf"/>
</dbReference>
<protein>
    <recommendedName>
        <fullName evidence="2">protein-glutamate O-methyltransferase</fullName>
        <ecNumber evidence="2">2.1.1.80</ecNumber>
    </recommendedName>
</protein>
<dbReference type="InterPro" id="IPR029063">
    <property type="entry name" value="SAM-dependent_MTases_sf"/>
</dbReference>
<dbReference type="InterPro" id="IPR050903">
    <property type="entry name" value="Bact_Chemotaxis_MeTrfase"/>
</dbReference>
<dbReference type="KEGG" id="bmeg:BG04_1245"/>
<keyword evidence="4 6" id="KW-0808">Transferase</keyword>
<evidence type="ECO:0000313" key="6">
    <source>
        <dbReference type="EMBL" id="AJI21838.1"/>
    </source>
</evidence>
<dbReference type="Gene3D" id="1.10.155.10">
    <property type="entry name" value="Chemotaxis receptor methyltransferase CheR, N-terminal domain"/>
    <property type="match status" value="1"/>
</dbReference>
<keyword evidence="5" id="KW-0949">S-adenosyl-L-methionine</keyword>
<dbReference type="RefSeq" id="WP_034649079.1">
    <property type="nucleotide sequence ID" value="NZ_BCVB01000001.1"/>
</dbReference>
<accession>A0A0B6AML0</accession>
<dbReference type="AlphaFoldDB" id="A0A0B6AML0"/>
<evidence type="ECO:0000256" key="2">
    <source>
        <dbReference type="ARBA" id="ARBA00012534"/>
    </source>
</evidence>
<proteinExistence type="predicted"/>
<reference evidence="6 7" key="1">
    <citation type="journal article" date="2015" name="Genome Announc.">
        <title>Complete genome sequences for 35 biothreat assay-relevant bacillus species.</title>
        <authorList>
            <person name="Johnson S.L."/>
            <person name="Daligault H.E."/>
            <person name="Davenport K.W."/>
            <person name="Jaissle J."/>
            <person name="Frey K.G."/>
            <person name="Ladner J.T."/>
            <person name="Broomall S.M."/>
            <person name="Bishop-Lilly K.A."/>
            <person name="Bruce D.C."/>
            <person name="Gibbons H.S."/>
            <person name="Coyne S.R."/>
            <person name="Lo C.C."/>
            <person name="Meincke L."/>
            <person name="Munk A.C."/>
            <person name="Koroleva G.I."/>
            <person name="Rosenzweig C.N."/>
            <person name="Palacios G.F."/>
            <person name="Redden C.L."/>
            <person name="Minogue T.D."/>
            <person name="Chain P.S."/>
        </authorList>
    </citation>
    <scope>NUCLEOTIDE SEQUENCE [LARGE SCALE GENOMIC DNA]</scope>
    <source>
        <strain evidence="7">ATCC 14581 / DSM 32 / JCM 2506 / NBRC 15308 / NCIMB 9376 / NCTC 10342 / NRRL B-14308 / VKM B-512</strain>
    </source>
</reference>
<sequence length="260" mass="30310">MIDEYDAFVEKIKIKTGIDLSLYKQSQMKRRLTSLYEKKGFSSFFEYYRAMSSNSELLEEFLDRMTINVSEFYRNYQRWDILEQKILPALVKGKTDLKVWSAACSTGEEPYTLAMVLSTLFPLSRISILATDLDEKVIEKAKIGFYDERSLQEMPVSMKNKYFQQRGTGYLLDEKIKKTVVFQKHNLLSDSFPKNVDLIVCRNVLIYFTDEAKHALYEKFSRALAPGGILFVGSTEQVFTPQKYGFETADTFFYRKVKTI</sequence>
<dbReference type="EC" id="2.1.1.80" evidence="2"/>
<name>A0A0B6AML0_PRIM2</name>
<dbReference type="GO" id="GO:0032259">
    <property type="term" value="P:methylation"/>
    <property type="evidence" value="ECO:0007669"/>
    <property type="project" value="UniProtKB-KW"/>
</dbReference>
<comment type="catalytic activity">
    <reaction evidence="1">
        <text>L-glutamyl-[protein] + S-adenosyl-L-methionine = [protein]-L-glutamate 5-O-methyl ester + S-adenosyl-L-homocysteine</text>
        <dbReference type="Rhea" id="RHEA:24452"/>
        <dbReference type="Rhea" id="RHEA-COMP:10208"/>
        <dbReference type="Rhea" id="RHEA-COMP:10311"/>
        <dbReference type="ChEBI" id="CHEBI:29973"/>
        <dbReference type="ChEBI" id="CHEBI:57856"/>
        <dbReference type="ChEBI" id="CHEBI:59789"/>
        <dbReference type="ChEBI" id="CHEBI:82795"/>
        <dbReference type="EC" id="2.1.1.80"/>
    </reaction>
</comment>
<dbReference type="Pfam" id="PF01739">
    <property type="entry name" value="CheR"/>
    <property type="match status" value="1"/>
</dbReference>
<gene>
    <name evidence="6" type="ORF">BG04_1245</name>
</gene>
<dbReference type="PANTHER" id="PTHR24422">
    <property type="entry name" value="CHEMOTAXIS PROTEIN METHYLTRANSFERASE"/>
    <property type="match status" value="1"/>
</dbReference>
<dbReference type="HOGENOM" id="CLU_025854_1_1_9"/>
<dbReference type="PRINTS" id="PR00996">
    <property type="entry name" value="CHERMTFRASE"/>
</dbReference>
<dbReference type="Pfam" id="PF03705">
    <property type="entry name" value="CheR_N"/>
    <property type="match status" value="1"/>
</dbReference>
<evidence type="ECO:0000256" key="3">
    <source>
        <dbReference type="ARBA" id="ARBA00022603"/>
    </source>
</evidence>
<evidence type="ECO:0000256" key="4">
    <source>
        <dbReference type="ARBA" id="ARBA00022679"/>
    </source>
</evidence>
<evidence type="ECO:0000256" key="5">
    <source>
        <dbReference type="ARBA" id="ARBA00022691"/>
    </source>
</evidence>
<dbReference type="Gene3D" id="3.40.50.150">
    <property type="entry name" value="Vaccinia Virus protein VP39"/>
    <property type="match status" value="1"/>
</dbReference>
<evidence type="ECO:0000256" key="1">
    <source>
        <dbReference type="ARBA" id="ARBA00001541"/>
    </source>
</evidence>
<dbReference type="Proteomes" id="UP000031829">
    <property type="component" value="Chromosome"/>
</dbReference>
<organism evidence="6 7">
    <name type="scientific">Priestia megaterium (strain ATCC 14581 / DSM 32 / CCUG 1817 / JCM 2506 / NBRC 15308 / NCIMB 9376 / NCTC 10342 / NRRL B-14308 / VKM B-512 / Ford 19)</name>
    <name type="common">Bacillus megaterium</name>
    <dbReference type="NCBI Taxonomy" id="1348623"/>
    <lineage>
        <taxon>Bacteria</taxon>
        <taxon>Bacillati</taxon>
        <taxon>Bacillota</taxon>
        <taxon>Bacilli</taxon>
        <taxon>Bacillales</taxon>
        <taxon>Bacillaceae</taxon>
        <taxon>Priestia</taxon>
    </lineage>
</organism>
<evidence type="ECO:0000313" key="7">
    <source>
        <dbReference type="Proteomes" id="UP000031829"/>
    </source>
</evidence>
<dbReference type="SUPFAM" id="SSF47757">
    <property type="entry name" value="Chemotaxis receptor methyltransferase CheR, N-terminal domain"/>
    <property type="match status" value="1"/>
</dbReference>
<dbReference type="GO" id="GO:0008983">
    <property type="term" value="F:protein-glutamate O-methyltransferase activity"/>
    <property type="evidence" value="ECO:0007669"/>
    <property type="project" value="UniProtKB-EC"/>
</dbReference>
<dbReference type="EMBL" id="CP009920">
    <property type="protein sequence ID" value="AJI21838.1"/>
    <property type="molecule type" value="Genomic_DNA"/>
</dbReference>
<dbReference type="CDD" id="cd02440">
    <property type="entry name" value="AdoMet_MTases"/>
    <property type="match status" value="1"/>
</dbReference>
<dbReference type="InterPro" id="IPR022642">
    <property type="entry name" value="CheR_C"/>
</dbReference>